<reference evidence="3 4" key="1">
    <citation type="submission" date="2019-03" db="EMBL/GenBank/DDBJ databases">
        <title>Genomic Encyclopedia of Type Strains, Phase IV (KMG-IV): sequencing the most valuable type-strain genomes for metagenomic binning, comparative biology and taxonomic classification.</title>
        <authorList>
            <person name="Goeker M."/>
        </authorList>
    </citation>
    <scope>NUCLEOTIDE SEQUENCE [LARGE SCALE GENOMIC DNA]</scope>
    <source>
        <strain evidence="3 4">DSM 14836</strain>
    </source>
</reference>
<dbReference type="CDD" id="cd00077">
    <property type="entry name" value="HDc"/>
    <property type="match status" value="1"/>
</dbReference>
<dbReference type="Pfam" id="PF07697">
    <property type="entry name" value="7TMR-HDED"/>
    <property type="match status" value="1"/>
</dbReference>
<dbReference type="PANTHER" id="PTHR36442:SF1">
    <property type="entry name" value="CYCLIC-DI-AMP PHOSPHODIESTERASE PGPH"/>
    <property type="match status" value="1"/>
</dbReference>
<evidence type="ECO:0000313" key="3">
    <source>
        <dbReference type="EMBL" id="TCP24294.1"/>
    </source>
</evidence>
<evidence type="ECO:0000259" key="2">
    <source>
        <dbReference type="PROSITE" id="PS51831"/>
    </source>
</evidence>
<gene>
    <name evidence="3" type="ORF">EV195_10696</name>
</gene>
<evidence type="ECO:0000313" key="4">
    <source>
        <dbReference type="Proteomes" id="UP000294564"/>
    </source>
</evidence>
<keyword evidence="4" id="KW-1185">Reference proteome</keyword>
<dbReference type="PANTHER" id="PTHR36442">
    <property type="entry name" value="CYCLIC-DI-AMP PHOSPHODIESTERASE PGPH"/>
    <property type="match status" value="1"/>
</dbReference>
<dbReference type="Gene3D" id="1.10.3210.10">
    <property type="entry name" value="Hypothetical protein af1432"/>
    <property type="match status" value="1"/>
</dbReference>
<feature type="transmembrane region" description="Helical" evidence="1">
    <location>
        <begin position="327"/>
        <end position="347"/>
    </location>
</feature>
<comment type="caution">
    <text evidence="3">The sequence shown here is derived from an EMBL/GenBank/DDBJ whole genome shotgun (WGS) entry which is preliminary data.</text>
</comment>
<dbReference type="Pfam" id="PF01966">
    <property type="entry name" value="HD"/>
    <property type="match status" value="1"/>
</dbReference>
<name>A0A4R2NS64_9FLAO</name>
<dbReference type="EMBL" id="SLXM01000006">
    <property type="protein sequence ID" value="TCP24294.1"/>
    <property type="molecule type" value="Genomic_DNA"/>
</dbReference>
<keyword evidence="1" id="KW-0472">Membrane</keyword>
<feature type="transmembrane region" description="Helical" evidence="1">
    <location>
        <begin position="41"/>
        <end position="59"/>
    </location>
</feature>
<feature type="transmembrane region" description="Helical" evidence="1">
    <location>
        <begin position="453"/>
        <end position="474"/>
    </location>
</feature>
<dbReference type="NCBIfam" id="TIGR00277">
    <property type="entry name" value="HDIG"/>
    <property type="match status" value="1"/>
</dbReference>
<evidence type="ECO:0000256" key="1">
    <source>
        <dbReference type="SAM" id="Phobius"/>
    </source>
</evidence>
<dbReference type="InterPro" id="IPR052722">
    <property type="entry name" value="PgpH_phosphodiesterase"/>
</dbReference>
<dbReference type="InterPro" id="IPR011621">
    <property type="entry name" value="Metal-dep_PHydrolase_7TM_intra"/>
</dbReference>
<accession>A0A4R2NS64</accession>
<organism evidence="3 4">
    <name type="scientific">Tenacibaculum skagerrakense</name>
    <dbReference type="NCBI Taxonomy" id="186571"/>
    <lineage>
        <taxon>Bacteria</taxon>
        <taxon>Pseudomonadati</taxon>
        <taxon>Bacteroidota</taxon>
        <taxon>Flavobacteriia</taxon>
        <taxon>Flavobacteriales</taxon>
        <taxon>Flavobacteriaceae</taxon>
        <taxon>Tenacibaculum</taxon>
    </lineage>
</organism>
<keyword evidence="1" id="KW-0812">Transmembrane</keyword>
<proteinExistence type="predicted"/>
<protein>
    <recommendedName>
        <fullName evidence="2">HD domain-containing protein</fullName>
    </recommendedName>
</protein>
<dbReference type="SMART" id="SM00471">
    <property type="entry name" value="HDc"/>
    <property type="match status" value="1"/>
</dbReference>
<dbReference type="AlphaFoldDB" id="A0A4R2NS64"/>
<feature type="transmembrane region" description="Helical" evidence="1">
    <location>
        <begin position="382"/>
        <end position="408"/>
    </location>
</feature>
<dbReference type="InterPro" id="IPR003607">
    <property type="entry name" value="HD/PDEase_dom"/>
</dbReference>
<dbReference type="InterPro" id="IPR011624">
    <property type="entry name" value="Metal-dep_PHydrolase_7TM_extra"/>
</dbReference>
<feature type="transmembrane region" description="Helical" evidence="1">
    <location>
        <begin position="420"/>
        <end position="441"/>
    </location>
</feature>
<dbReference type="Proteomes" id="UP000294564">
    <property type="component" value="Unassembled WGS sequence"/>
</dbReference>
<keyword evidence="1" id="KW-1133">Transmembrane helix</keyword>
<feature type="domain" description="HD" evidence="2">
    <location>
        <begin position="507"/>
        <end position="651"/>
    </location>
</feature>
<feature type="transmembrane region" description="Helical" evidence="1">
    <location>
        <begin position="353"/>
        <end position="370"/>
    </location>
</feature>
<feature type="transmembrane region" description="Helical" evidence="1">
    <location>
        <begin position="293"/>
        <end position="315"/>
    </location>
</feature>
<sequence length="713" mass="82250">MQCENNHFILRTQIILKGYIYAKKQNEMKKLISYLYRNNSIVYKVLLFISTAFAIVYFFPKGGKFRYDFSKGKPWQYENLYAPFDFAIQKSEKEISDEITQITSLSKQYFLYDTQKTKAIEQSFVEKMKEIDPSDSLTEEEIKKLTKSGLELIKTIYKYGFIDDVSKNKINKSAIVILRKNDVIEEIAFQNLFQSKDILTTINDKFTDYKNSRGKNYVFEILSELIQPNVSFDAEYTQKELDENLNDVSYTKGMVSKDALIIQKGDIVEGENLNVLKSFKEASKSLIWNKSNYNWLVLGYTLLVSLALLMLLLFLDKYRREIFLDNTKVTFIFSNVLLMIVAQTVMVKYNPDFLYVIPLSILPIVLKAFFDARLGLFTHVLTVLLLGFIVPNSFEFIYLHIIAGIVTILSVTELYKRASLFMSIAQITLIYMITYFAFSIIKEGNITNIKWMYFGLFAVNGLLSFLAVFFIYFYEKVFGLVSDVTLLELSNTNSKLLRELNEKAPGTFQHSMQVANLAEAAANEIGANSMLVRTGALYHDIGKMKNPKFFTENQITGVNPHNDLSPTDSARIILDHVINGIEIAKRNNIPDRIIDFIRTHHGTSLVYYFYMKEKDRNPNLEVEEKKFRYQGPIPFSKETAILMICDAAEAASKSLQNPSAQSIDELIDKIVEGQKANNQFINSNITFREIEKIKKVIKGKLMNIYHLRIEYPE</sequence>
<dbReference type="SUPFAM" id="SSF109604">
    <property type="entry name" value="HD-domain/PDEase-like"/>
    <property type="match status" value="1"/>
</dbReference>
<dbReference type="InterPro" id="IPR006674">
    <property type="entry name" value="HD_domain"/>
</dbReference>
<dbReference type="PROSITE" id="PS51831">
    <property type="entry name" value="HD"/>
    <property type="match status" value="1"/>
</dbReference>
<dbReference type="InterPro" id="IPR006675">
    <property type="entry name" value="HDIG_dom"/>
</dbReference>
<dbReference type="Pfam" id="PF07698">
    <property type="entry name" value="7TM-7TMR_HD"/>
    <property type="match status" value="1"/>
</dbReference>